<evidence type="ECO:0000313" key="1">
    <source>
        <dbReference type="EMBL" id="PLP37801.1"/>
    </source>
</evidence>
<comment type="caution">
    <text evidence="1">The sequence shown here is derived from an EMBL/GenBank/DDBJ whole genome shotgun (WGS) entry which is preliminary data.</text>
</comment>
<organism evidence="1 2">
    <name type="scientific">Klebsiella variicola</name>
    <dbReference type="NCBI Taxonomy" id="244366"/>
    <lineage>
        <taxon>Bacteria</taxon>
        <taxon>Pseudomonadati</taxon>
        <taxon>Pseudomonadota</taxon>
        <taxon>Gammaproteobacteria</taxon>
        <taxon>Enterobacterales</taxon>
        <taxon>Enterobacteriaceae</taxon>
        <taxon>Klebsiella/Raoultella group</taxon>
        <taxon>Klebsiella</taxon>
        <taxon>Klebsiella pneumoniae complex</taxon>
    </lineage>
</organism>
<dbReference type="EMBL" id="PICB01002807">
    <property type="protein sequence ID" value="PLP37801.1"/>
    <property type="molecule type" value="Genomic_DNA"/>
</dbReference>
<feature type="non-terminal residue" evidence="1">
    <location>
        <position position="1"/>
    </location>
</feature>
<accession>A0A2N5A4I1</accession>
<gene>
    <name evidence="1" type="ORF">CWM98_34555</name>
</gene>
<protein>
    <submittedName>
        <fullName evidence="1">Glyoxalase</fullName>
    </submittedName>
</protein>
<sequence>PWGQTVTRLLSPEGLLAGLTVTPWLRAEEP</sequence>
<reference evidence="1 2" key="2">
    <citation type="submission" date="2018-01" db="EMBL/GenBank/DDBJ databases">
        <title>Genomic study of Klebsiella pneumoniae.</title>
        <authorList>
            <person name="Yang Y."/>
            <person name="Bicalho R."/>
        </authorList>
    </citation>
    <scope>NUCLEOTIDE SEQUENCE [LARGE SCALE GENOMIC DNA]</scope>
    <source>
        <strain evidence="1 2">A5</strain>
    </source>
</reference>
<evidence type="ECO:0000313" key="2">
    <source>
        <dbReference type="Proteomes" id="UP000234473"/>
    </source>
</evidence>
<reference evidence="1 2" key="1">
    <citation type="submission" date="2017-11" db="EMBL/GenBank/DDBJ databases">
        <authorList>
            <person name="Han C.G."/>
        </authorList>
    </citation>
    <scope>NUCLEOTIDE SEQUENCE [LARGE SCALE GENOMIC DNA]</scope>
    <source>
        <strain evidence="1 2">A5</strain>
    </source>
</reference>
<name>A0A2N5A4I1_KLEVA</name>
<proteinExistence type="predicted"/>
<dbReference type="AlphaFoldDB" id="A0A2N5A4I1"/>
<dbReference type="Proteomes" id="UP000234473">
    <property type="component" value="Unassembled WGS sequence"/>
</dbReference>